<accession>A0A269ZBX9</accession>
<evidence type="ECO:0000256" key="3">
    <source>
        <dbReference type="ARBA" id="ARBA00023002"/>
    </source>
</evidence>
<dbReference type="Gene3D" id="3.40.309.10">
    <property type="entry name" value="Aldehyde Dehydrogenase, Chain A, domain 2"/>
    <property type="match status" value="1"/>
</dbReference>
<dbReference type="CDD" id="cd07100">
    <property type="entry name" value="ALDH_SSADH1_GabD1"/>
    <property type="match status" value="1"/>
</dbReference>
<evidence type="ECO:0000313" key="7">
    <source>
        <dbReference type="Proteomes" id="UP000216867"/>
    </source>
</evidence>
<dbReference type="Gene3D" id="3.40.605.10">
    <property type="entry name" value="Aldehyde Dehydrogenase, Chain A, domain 1"/>
    <property type="match status" value="1"/>
</dbReference>
<dbReference type="EC" id="1.2.1.79" evidence="6"/>
<dbReference type="Proteomes" id="UP000386281">
    <property type="component" value="Unassembled WGS sequence"/>
</dbReference>
<organism evidence="5 7">
    <name type="scientific">Brevibacterium casei</name>
    <dbReference type="NCBI Taxonomy" id="33889"/>
    <lineage>
        <taxon>Bacteria</taxon>
        <taxon>Bacillati</taxon>
        <taxon>Actinomycetota</taxon>
        <taxon>Actinomycetes</taxon>
        <taxon>Micrococcales</taxon>
        <taxon>Brevibacteriaceae</taxon>
        <taxon>Brevibacterium</taxon>
    </lineage>
</organism>
<dbReference type="RefSeq" id="WP_095376275.1">
    <property type="nucleotide sequence ID" value="NZ_CAACXN010000015.1"/>
</dbReference>
<evidence type="ECO:0000259" key="4">
    <source>
        <dbReference type="Pfam" id="PF00171"/>
    </source>
</evidence>
<reference evidence="6 8" key="2">
    <citation type="submission" date="2019-02" db="EMBL/GenBank/DDBJ databases">
        <authorList>
            <consortium name="Pathogen Informatics"/>
        </authorList>
    </citation>
    <scope>NUCLEOTIDE SEQUENCE [LARGE SCALE GENOMIC DNA]</scope>
    <source>
        <strain evidence="6 8">3012STDY7078520</strain>
    </source>
</reference>
<gene>
    <name evidence="6" type="primary">gabD1_3</name>
    <name evidence="5" type="ORF">B8X04_10855</name>
    <name evidence="6" type="ORF">NCTC12391_02077</name>
</gene>
<dbReference type="InterPro" id="IPR016163">
    <property type="entry name" value="Ald_DH_C"/>
</dbReference>
<evidence type="ECO:0000256" key="2">
    <source>
        <dbReference type="ARBA" id="ARBA00022857"/>
    </source>
</evidence>
<dbReference type="EMBL" id="CAACXN010000015">
    <property type="protein sequence ID" value="VEW13867.1"/>
    <property type="molecule type" value="Genomic_DNA"/>
</dbReference>
<comment type="similarity">
    <text evidence="1">Belongs to the aldehyde dehydrogenase family.</text>
</comment>
<dbReference type="PANTHER" id="PTHR43217">
    <property type="entry name" value="SUCCINATE SEMIALDEHYDE DEHYDROGENASE [NAD(P)+] SAD"/>
    <property type="match status" value="1"/>
</dbReference>
<evidence type="ECO:0000313" key="6">
    <source>
        <dbReference type="EMBL" id="VEW13867.1"/>
    </source>
</evidence>
<dbReference type="GO" id="GO:0036243">
    <property type="term" value="F:succinate-semialdehyde dehydrogenase (NADP+) activity"/>
    <property type="evidence" value="ECO:0007669"/>
    <property type="project" value="UniProtKB-EC"/>
</dbReference>
<protein>
    <submittedName>
        <fullName evidence="5 6">Succinate-semialdehyde dehydrogenase</fullName>
        <ecNumber evidence="6">1.2.1.79</ecNumber>
    </submittedName>
</protein>
<dbReference type="Pfam" id="PF00171">
    <property type="entry name" value="Aldedh"/>
    <property type="match status" value="1"/>
</dbReference>
<keyword evidence="2" id="KW-0521">NADP</keyword>
<reference evidence="5 7" key="1">
    <citation type="submission" date="2017-04" db="EMBL/GenBank/DDBJ databases">
        <title>Kefir bacterial isolates.</title>
        <authorList>
            <person name="Kim Y."/>
            <person name="Blasche S."/>
            <person name="Patil K.R."/>
        </authorList>
    </citation>
    <scope>NUCLEOTIDE SEQUENCE [LARGE SCALE GENOMIC DNA]</scope>
    <source>
        <strain evidence="5 7">OG2</strain>
    </source>
</reference>
<dbReference type="InterPro" id="IPR047110">
    <property type="entry name" value="GABD/Sad-like"/>
</dbReference>
<evidence type="ECO:0000313" key="8">
    <source>
        <dbReference type="Proteomes" id="UP000386281"/>
    </source>
</evidence>
<evidence type="ECO:0000313" key="5">
    <source>
        <dbReference type="EMBL" id="PAK95307.1"/>
    </source>
</evidence>
<sequence>MSTIYRVTDPATGEVVEEFPTASDAEILAALDRSSTAFAEWSRTPVAERAALLTRVADIYADRAEELAEVIKLEMGKAVPEGKGEVALSSNIYRYFADNAEAFMADEPLRGPEDGTAWIRRKPVGSLLGIMPWNFPYYQVARFAAPNLALGNTILLKHAPQCPRSAQIMEEIFREAGLPEGAYINIYASNEQVADIILPDPRNQGVSLTGSERAGAAVAAEAGKNLKKVVLELGGSDPYILLDTADVAKSAKTFFNTRMGNTGQACNSPKRMIVMDDVYDEFLTSITEAAKKATPEVPGEEGSRLSPLSSVAAADRFIEQVQDTVSQGATLLAGGKKYDGGGAYVEPVVLADVEKGMRGYYEELFGPAVIVYRVGSEEEAVELANDTPFGLGAAVFSGDVERAERVGAQIDSGMVFINSPEGSREYLPFGGVKRSGVGRELGPLAMDEFVNKQLVFQKDS</sequence>
<dbReference type="GO" id="GO:0004030">
    <property type="term" value="F:aldehyde dehydrogenase [NAD(P)+] activity"/>
    <property type="evidence" value="ECO:0007669"/>
    <property type="project" value="InterPro"/>
</dbReference>
<dbReference type="Proteomes" id="UP000216867">
    <property type="component" value="Unassembled WGS sequence"/>
</dbReference>
<dbReference type="InterPro" id="IPR016162">
    <property type="entry name" value="Ald_DH_N"/>
</dbReference>
<feature type="domain" description="Aldehyde dehydrogenase" evidence="4">
    <location>
        <begin position="5"/>
        <end position="453"/>
    </location>
</feature>
<dbReference type="InterPro" id="IPR015590">
    <property type="entry name" value="Aldehyde_DH_dom"/>
</dbReference>
<dbReference type="AlphaFoldDB" id="A0A269ZBX9"/>
<dbReference type="GO" id="GO:0004777">
    <property type="term" value="F:succinate-semialdehyde dehydrogenase (NAD+) activity"/>
    <property type="evidence" value="ECO:0007669"/>
    <property type="project" value="TreeGrafter"/>
</dbReference>
<name>A0A269ZBX9_9MICO</name>
<dbReference type="EMBL" id="NCWY01000008">
    <property type="protein sequence ID" value="PAK95307.1"/>
    <property type="molecule type" value="Genomic_DNA"/>
</dbReference>
<keyword evidence="3 6" id="KW-0560">Oxidoreductase</keyword>
<dbReference type="SUPFAM" id="SSF53720">
    <property type="entry name" value="ALDH-like"/>
    <property type="match status" value="1"/>
</dbReference>
<dbReference type="InterPro" id="IPR044148">
    <property type="entry name" value="ALDH_GabD1-like"/>
</dbReference>
<dbReference type="FunFam" id="3.40.605.10:FF:000012">
    <property type="entry name" value="NAD-dependent succinate-semialdehyde dehydrogenase"/>
    <property type="match status" value="1"/>
</dbReference>
<proteinExistence type="inferred from homology"/>
<evidence type="ECO:0000256" key="1">
    <source>
        <dbReference type="ARBA" id="ARBA00009986"/>
    </source>
</evidence>
<dbReference type="InterPro" id="IPR016161">
    <property type="entry name" value="Ald_DH/histidinol_DH"/>
</dbReference>
<dbReference type="PANTHER" id="PTHR43217:SF2">
    <property type="entry name" value="SUCCINATE-SEMIALDEHYDE DEHYDROGENASE [NADP(+)]"/>
    <property type="match status" value="1"/>
</dbReference>